<dbReference type="Proteomes" id="UP001515480">
    <property type="component" value="Unassembled WGS sequence"/>
</dbReference>
<accession>A0AB34JYZ1</accession>
<sequence>MSNLVETLGSIAIFSAASACAAIAHLRSSPLALLTLCACALVMCPFALLASLLLCCGACCCLPILLLGLAAAWAPSLARLVVSSLHPHVYAAAAALGLPRVSAVLQAHPNLTVLGCLMLLPAILTTLAVASAVYLFCLPVSLPLTLYLFLRHPSSPSPHPRGPLLSPSPAPSPAPTRLPSEADWRVHAAPRSERSAASVRLSRQPSPPRSPSKPAPPSPPSSCASLAPSPQYMDSIKRLEELLCASDAAYLTPDARACAHQILSREAHLRSRVPSAA</sequence>
<keyword evidence="4" id="KW-1185">Reference proteome</keyword>
<feature type="compositionally biased region" description="Basic and acidic residues" evidence="1">
    <location>
        <begin position="180"/>
        <end position="194"/>
    </location>
</feature>
<feature type="transmembrane region" description="Helical" evidence="2">
    <location>
        <begin position="62"/>
        <end position="82"/>
    </location>
</feature>
<proteinExistence type="predicted"/>
<feature type="region of interest" description="Disordered" evidence="1">
    <location>
        <begin position="158"/>
        <end position="229"/>
    </location>
</feature>
<organism evidence="3 4">
    <name type="scientific">Prymnesium parvum</name>
    <name type="common">Toxic golden alga</name>
    <dbReference type="NCBI Taxonomy" id="97485"/>
    <lineage>
        <taxon>Eukaryota</taxon>
        <taxon>Haptista</taxon>
        <taxon>Haptophyta</taxon>
        <taxon>Prymnesiophyceae</taxon>
        <taxon>Prymnesiales</taxon>
        <taxon>Prymnesiaceae</taxon>
        <taxon>Prymnesium</taxon>
    </lineage>
</organism>
<evidence type="ECO:0000313" key="3">
    <source>
        <dbReference type="EMBL" id="KAL1525916.1"/>
    </source>
</evidence>
<keyword evidence="2" id="KW-1133">Transmembrane helix</keyword>
<evidence type="ECO:0000256" key="1">
    <source>
        <dbReference type="SAM" id="MobiDB-lite"/>
    </source>
</evidence>
<feature type="transmembrane region" description="Helical" evidence="2">
    <location>
        <begin position="117"/>
        <end position="150"/>
    </location>
</feature>
<name>A0AB34JYZ1_PRYPA</name>
<evidence type="ECO:0000313" key="4">
    <source>
        <dbReference type="Proteomes" id="UP001515480"/>
    </source>
</evidence>
<protein>
    <submittedName>
        <fullName evidence="3">Uncharacterized protein</fullName>
    </submittedName>
</protein>
<keyword evidence="2" id="KW-0472">Membrane</keyword>
<dbReference type="AlphaFoldDB" id="A0AB34JYZ1"/>
<gene>
    <name evidence="3" type="ORF">AB1Y20_020743</name>
</gene>
<reference evidence="3 4" key="1">
    <citation type="journal article" date="2024" name="Science">
        <title>Giant polyketide synthase enzymes in the biosynthesis of giant marine polyether toxins.</title>
        <authorList>
            <person name="Fallon T.R."/>
            <person name="Shende V.V."/>
            <person name="Wierzbicki I.H."/>
            <person name="Pendleton A.L."/>
            <person name="Watervoot N.F."/>
            <person name="Auber R.P."/>
            <person name="Gonzalez D.J."/>
            <person name="Wisecaver J.H."/>
            <person name="Moore B.S."/>
        </authorList>
    </citation>
    <scope>NUCLEOTIDE SEQUENCE [LARGE SCALE GENOMIC DNA]</scope>
    <source>
        <strain evidence="3 4">12B1</strain>
    </source>
</reference>
<keyword evidence="2" id="KW-0812">Transmembrane</keyword>
<feature type="transmembrane region" description="Helical" evidence="2">
    <location>
        <begin position="31"/>
        <end position="55"/>
    </location>
</feature>
<dbReference type="EMBL" id="JBGBPQ010000004">
    <property type="protein sequence ID" value="KAL1525916.1"/>
    <property type="molecule type" value="Genomic_DNA"/>
</dbReference>
<evidence type="ECO:0000256" key="2">
    <source>
        <dbReference type="SAM" id="Phobius"/>
    </source>
</evidence>
<feature type="compositionally biased region" description="Pro residues" evidence="1">
    <location>
        <begin position="158"/>
        <end position="176"/>
    </location>
</feature>
<comment type="caution">
    <text evidence="3">The sequence shown here is derived from an EMBL/GenBank/DDBJ whole genome shotgun (WGS) entry which is preliminary data.</text>
</comment>
<feature type="compositionally biased region" description="Pro residues" evidence="1">
    <location>
        <begin position="205"/>
        <end position="220"/>
    </location>
</feature>